<accession>A0A0H2XVR4</accession>
<evidence type="ECO:0000256" key="1">
    <source>
        <dbReference type="SAM" id="SignalP"/>
    </source>
</evidence>
<reference evidence="2" key="1">
    <citation type="submission" date="2006-05" db="EMBL/GenBank/DDBJ databases">
        <title>Complete sequence of chromosome 2 of Burkholderia cenocepacia AU 1054.</title>
        <authorList>
            <consortium name="US DOE Joint Genome Institute"/>
            <person name="Copeland A."/>
            <person name="Lucas S."/>
            <person name="Lapidus A."/>
            <person name="Barry K."/>
            <person name="Detter J.C."/>
            <person name="Glavina del Rio T."/>
            <person name="Hammon N."/>
            <person name="Israni S."/>
            <person name="Dalin E."/>
            <person name="Tice H."/>
            <person name="Pitluck S."/>
            <person name="Chain P."/>
            <person name="Malfatti S."/>
            <person name="Shin M."/>
            <person name="Vergez L."/>
            <person name="Schmutz J."/>
            <person name="Larimer F."/>
            <person name="Land M."/>
            <person name="Hauser L."/>
            <person name="Kyrpides N."/>
            <person name="Lykidis A."/>
            <person name="LiPuma J.J."/>
            <person name="Konstantinidis K."/>
            <person name="Tiedje J.M."/>
            <person name="Richardson P."/>
        </authorList>
    </citation>
    <scope>NUCLEOTIDE SEQUENCE [LARGE SCALE GENOMIC DNA]</scope>
    <source>
        <strain evidence="2">AU 1054</strain>
    </source>
</reference>
<organism evidence="2">
    <name type="scientific">Burkholderia orbicola (strain AU 1054)</name>
    <dbReference type="NCBI Taxonomy" id="331271"/>
    <lineage>
        <taxon>Bacteria</taxon>
        <taxon>Pseudomonadati</taxon>
        <taxon>Pseudomonadota</taxon>
        <taxon>Betaproteobacteria</taxon>
        <taxon>Burkholderiales</taxon>
        <taxon>Burkholderiaceae</taxon>
        <taxon>Burkholderia</taxon>
        <taxon>Burkholderia cepacia complex</taxon>
        <taxon>Burkholderia orbicola</taxon>
    </lineage>
</organism>
<proteinExistence type="predicted"/>
<feature type="chain" id="PRO_5002602123" evidence="1">
    <location>
        <begin position="44"/>
        <end position="208"/>
    </location>
</feature>
<protein>
    <submittedName>
        <fullName evidence="2">Uncharacterized protein</fullName>
    </submittedName>
</protein>
<dbReference type="AlphaFoldDB" id="A0A0H2XVR4"/>
<feature type="signal peptide" evidence="1">
    <location>
        <begin position="1"/>
        <end position="43"/>
    </location>
</feature>
<gene>
    <name evidence="2" type="ordered locus">Bcen_3419</name>
</gene>
<dbReference type="HOGENOM" id="CLU_1412817_0_0_4"/>
<dbReference type="EMBL" id="CP000379">
    <property type="protein sequence ID" value="ABF78314.1"/>
    <property type="molecule type" value="Genomic_DNA"/>
</dbReference>
<sequence precursor="true">MRPADIARDKNPRTTTMNETTAFRILIPAALTLALASASFAQAGTDEVPRMSNDVYRTSVSFCSNVPAAERIACQGDMIAAGSRIVAAIGGLPPASATAIDEGARSKLPPDERNGLAPVEPGAIDKDDTLAGLAGMVRLCDVYEPEPASRARHHAALQQKAPDVAPRVEALLADASTAARRRVSIGVWQILALEGPEASARACTQLGT</sequence>
<evidence type="ECO:0000313" key="2">
    <source>
        <dbReference type="EMBL" id="ABF78314.1"/>
    </source>
</evidence>
<name>A0A0H2XVR4_BURO1</name>
<keyword evidence="1" id="KW-0732">Signal</keyword>